<feature type="domain" description="DUF4503" evidence="3">
    <location>
        <begin position="538"/>
        <end position="938"/>
    </location>
</feature>
<accession>A0A8S4AQ85</accession>
<evidence type="ECO:0000313" key="4">
    <source>
        <dbReference type="EMBL" id="CAG5896626.1"/>
    </source>
</evidence>
<dbReference type="InterPro" id="IPR028026">
    <property type="entry name" value="DUF4502"/>
</dbReference>
<dbReference type="InterPro" id="IPR053054">
    <property type="entry name" value="DNA_repair-scaffolding"/>
</dbReference>
<dbReference type="PANTHER" id="PTHR34347">
    <property type="entry name" value="DNA REPAIR-SCAFFOLDING PROTEIN SPIDR"/>
    <property type="match status" value="1"/>
</dbReference>
<dbReference type="Pfam" id="PF14951">
    <property type="entry name" value="DUF4503"/>
    <property type="match status" value="1"/>
</dbReference>
<dbReference type="GO" id="GO:0000228">
    <property type="term" value="C:nuclear chromosome"/>
    <property type="evidence" value="ECO:0007669"/>
    <property type="project" value="TreeGrafter"/>
</dbReference>
<keyword evidence="5" id="KW-1185">Reference proteome</keyword>
<comment type="caution">
    <text evidence="4">The sequence shown here is derived from an EMBL/GenBank/DDBJ whole genome shotgun (WGS) entry which is preliminary data.</text>
</comment>
<feature type="domain" description="DUF4502" evidence="2">
    <location>
        <begin position="9"/>
        <end position="386"/>
    </location>
</feature>
<dbReference type="InterPro" id="IPR028032">
    <property type="entry name" value="DUF4503"/>
</dbReference>
<feature type="compositionally biased region" description="Basic and acidic residues" evidence="1">
    <location>
        <begin position="183"/>
        <end position="201"/>
    </location>
</feature>
<dbReference type="AlphaFoldDB" id="A0A8S4AQ85"/>
<feature type="region of interest" description="Disordered" evidence="1">
    <location>
        <begin position="148"/>
        <end position="278"/>
    </location>
</feature>
<dbReference type="GO" id="GO:0000724">
    <property type="term" value="P:double-strand break repair via homologous recombination"/>
    <property type="evidence" value="ECO:0007669"/>
    <property type="project" value="TreeGrafter"/>
</dbReference>
<evidence type="ECO:0000256" key="1">
    <source>
        <dbReference type="SAM" id="MobiDB-lite"/>
    </source>
</evidence>
<evidence type="ECO:0000259" key="3">
    <source>
        <dbReference type="Pfam" id="PF14951"/>
    </source>
</evidence>
<proteinExistence type="predicted"/>
<dbReference type="PANTHER" id="PTHR34347:SF1">
    <property type="entry name" value="DNA REPAIR-SCAFFOLDING PROTEIN"/>
    <property type="match status" value="1"/>
</dbReference>
<evidence type="ECO:0000259" key="2">
    <source>
        <dbReference type="Pfam" id="PF14950"/>
    </source>
</evidence>
<dbReference type="GO" id="GO:0070202">
    <property type="term" value="P:regulation of establishment of protein localization to chromosome"/>
    <property type="evidence" value="ECO:0007669"/>
    <property type="project" value="TreeGrafter"/>
</dbReference>
<dbReference type="Proteomes" id="UP000677803">
    <property type="component" value="Unassembled WGS sequence"/>
</dbReference>
<reference evidence="4" key="1">
    <citation type="submission" date="2021-05" db="EMBL/GenBank/DDBJ databases">
        <authorList>
            <person name="Tigano A."/>
        </authorList>
    </citation>
    <scope>NUCLEOTIDE SEQUENCE</scope>
</reference>
<protein>
    <submittedName>
        <fullName evidence="4">(Atlantic silverside) hypothetical protein</fullName>
    </submittedName>
</protein>
<feature type="compositionally biased region" description="Basic and acidic residues" evidence="1">
    <location>
        <begin position="255"/>
        <end position="267"/>
    </location>
</feature>
<dbReference type="OrthoDB" id="1914453at2759"/>
<sequence>MSLCLPERRYLQDLKCVHFPDDVGNGPNKKVGKETSSLSSVSSARSWEKCGDSFLDTPVIKNLQTSGRKLSAVRKLTQSPSFGQRSASCNNEDPVQIAWSSSDSEQSENEIEQHQSRAVCKQQEGPQRSRKPIAHAQSYSSMLRLLTTDKDDHPVIDTDSDLSDPGEDIEKDSGQQISDCESTEDKPRDSPLKTTNMKELEISGYASDGENIDSTLSSSKLDSQIFPPRTGEGSKRSVSEWLRSAQAMLQTPQKLIDRKPKSPEDSAKKKRKFQSGGLAERLSRLQCRQRSAISFWRHESFSDTPAATTTTVDRPGVLVLKLLEVHEECGMQLARCAHHQPPGDAHQQAVSEDRARVLVLFSRETAAQLIPAPRDIIHIYPPWQSLSMEGFSCPVILNTHFSQKVSTVSKAATSCPRLPPCAERHMQSYLGKTFGLLEKCINEGDGNTRQVATSDALRSFGGSGILTRHCTSLLEAIEGLGQAGSVEQDVKVIVQRVYSIPLADCSPVSILKHRIPLGSSTSPPPAEKRKTRLCVLVQDGYGMFSVVQLHTLAHSDELHQFCQMWQGRTCLLKGIKVVQRVTRERRSRLFSLIDSLWPPAEPLQVHGNSLSIPVESKPPGLAPGFCYLLSGQQSSVEPAEGQILSPLYLQPTKRTLRDILQSETEGLRCSFVAAVLYTRMQSSDVGRGEVWLVLTDSSLQQEQPERPCRQTVALCVNASCVLTSTVLEALNSPTVCHMSFRDAIRENGVLLCVEQSVIQVCSAEPEGSIGSRAQPASLSPSLSEPQVKTLPQHVRLDPLSLETTPNSLCTVTGVIVGVDENTAYSWPTCNLCGSDNLKLSPERCRIFHCDSCKAVVDKPDTKVQLEVFLQCSLLSDCTVKVKLQQKTIMSVLSATALEGDEGYDVENVLGKEVGPITVYTRVVTRKPALWMGLEEICL</sequence>
<feature type="compositionally biased region" description="Acidic residues" evidence="1">
    <location>
        <begin position="158"/>
        <end position="170"/>
    </location>
</feature>
<dbReference type="Pfam" id="PF14950">
    <property type="entry name" value="DUF4502"/>
    <property type="match status" value="1"/>
</dbReference>
<dbReference type="GO" id="GO:0005654">
    <property type="term" value="C:nucleoplasm"/>
    <property type="evidence" value="ECO:0007669"/>
    <property type="project" value="TreeGrafter"/>
</dbReference>
<feature type="compositionally biased region" description="Polar residues" evidence="1">
    <location>
        <begin position="212"/>
        <end position="222"/>
    </location>
</feature>
<evidence type="ECO:0000313" key="5">
    <source>
        <dbReference type="Proteomes" id="UP000677803"/>
    </source>
</evidence>
<gene>
    <name evidence="4" type="ORF">MMEN_LOCUS7692</name>
</gene>
<dbReference type="EMBL" id="CAJRST010007779">
    <property type="protein sequence ID" value="CAG5896626.1"/>
    <property type="molecule type" value="Genomic_DNA"/>
</dbReference>
<name>A0A8S4AQ85_9TELE</name>
<organism evidence="4 5">
    <name type="scientific">Menidia menidia</name>
    <name type="common">Atlantic silverside</name>
    <dbReference type="NCBI Taxonomy" id="238744"/>
    <lineage>
        <taxon>Eukaryota</taxon>
        <taxon>Metazoa</taxon>
        <taxon>Chordata</taxon>
        <taxon>Craniata</taxon>
        <taxon>Vertebrata</taxon>
        <taxon>Euteleostomi</taxon>
        <taxon>Actinopterygii</taxon>
        <taxon>Neopterygii</taxon>
        <taxon>Teleostei</taxon>
        <taxon>Neoteleostei</taxon>
        <taxon>Acanthomorphata</taxon>
        <taxon>Ovalentaria</taxon>
        <taxon>Atherinomorphae</taxon>
        <taxon>Atheriniformes</taxon>
        <taxon>Atherinopsidae</taxon>
        <taxon>Menidiinae</taxon>
        <taxon>Menidia</taxon>
    </lineage>
</organism>
<feature type="region of interest" description="Disordered" evidence="1">
    <location>
        <begin position="99"/>
        <end position="135"/>
    </location>
</feature>